<proteinExistence type="predicted"/>
<keyword evidence="3" id="KW-1185">Reference proteome</keyword>
<dbReference type="AlphaFoldDB" id="I0IFF9"/>
<name>I0IFF9_PHYMF</name>
<keyword evidence="1" id="KW-0812">Transmembrane</keyword>
<sequence length="264" mass="28374">MKPISHDPDRGFDGRWLVAATLSLFVIVPLFVWTLFALVRPGGVAPTPEPLVYAARETWPAFAVTPESLEREMMSRARTNERYVDLPFDPSVEQERAIAEAVAMAERPDFLAAEGLEPRLAALARDAGFYADALLALRAQHRGDAAEAEAAWARAFLAAPAAAHQRVLRGDGSRAAGAEVGTVGFTFDRITDEDTIDPSLRLVFPGVAADANGLWVLPIFKSIFRVTDPPAAAPGRGGPDTYGPDATLTFPGRVGDLGDLVLLR</sequence>
<keyword evidence="1" id="KW-0472">Membrane</keyword>
<evidence type="ECO:0000256" key="1">
    <source>
        <dbReference type="SAM" id="Phobius"/>
    </source>
</evidence>
<accession>I0IFF9</accession>
<dbReference type="EMBL" id="AP012338">
    <property type="protein sequence ID" value="BAM03997.1"/>
    <property type="molecule type" value="Genomic_DNA"/>
</dbReference>
<dbReference type="HOGENOM" id="CLU_1053149_0_0_0"/>
<gene>
    <name evidence="2" type="ordered locus">PSMK_18380</name>
</gene>
<dbReference type="Proteomes" id="UP000007881">
    <property type="component" value="Chromosome"/>
</dbReference>
<dbReference type="RefSeq" id="WP_014437215.1">
    <property type="nucleotide sequence ID" value="NC_017080.1"/>
</dbReference>
<organism evidence="2 3">
    <name type="scientific">Phycisphaera mikurensis (strain NBRC 102666 / KCTC 22515 / FYK2301M01)</name>
    <dbReference type="NCBI Taxonomy" id="1142394"/>
    <lineage>
        <taxon>Bacteria</taxon>
        <taxon>Pseudomonadati</taxon>
        <taxon>Planctomycetota</taxon>
        <taxon>Phycisphaerae</taxon>
        <taxon>Phycisphaerales</taxon>
        <taxon>Phycisphaeraceae</taxon>
        <taxon>Phycisphaera</taxon>
    </lineage>
</organism>
<feature type="transmembrane region" description="Helical" evidence="1">
    <location>
        <begin position="16"/>
        <end position="39"/>
    </location>
</feature>
<keyword evidence="1" id="KW-1133">Transmembrane helix</keyword>
<protein>
    <submittedName>
        <fullName evidence="2">Uncharacterized protein</fullName>
    </submittedName>
</protein>
<evidence type="ECO:0000313" key="3">
    <source>
        <dbReference type="Proteomes" id="UP000007881"/>
    </source>
</evidence>
<dbReference type="KEGG" id="phm:PSMK_18380"/>
<reference evidence="2 3" key="1">
    <citation type="submission" date="2012-02" db="EMBL/GenBank/DDBJ databases">
        <title>Complete genome sequence of Phycisphaera mikurensis NBRC 102666.</title>
        <authorList>
            <person name="Ankai A."/>
            <person name="Hosoyama A."/>
            <person name="Terui Y."/>
            <person name="Sekine M."/>
            <person name="Fukai R."/>
            <person name="Kato Y."/>
            <person name="Nakamura S."/>
            <person name="Yamada-Narita S."/>
            <person name="Kawakoshi A."/>
            <person name="Fukunaga Y."/>
            <person name="Yamazaki S."/>
            <person name="Fujita N."/>
        </authorList>
    </citation>
    <scope>NUCLEOTIDE SEQUENCE [LARGE SCALE GENOMIC DNA]</scope>
    <source>
        <strain evidence="3">NBRC 102666 / KCTC 22515 / FYK2301M01</strain>
    </source>
</reference>
<evidence type="ECO:0000313" key="2">
    <source>
        <dbReference type="EMBL" id="BAM03997.1"/>
    </source>
</evidence>